<evidence type="ECO:0000313" key="1">
    <source>
        <dbReference type="EnsemblMetazoa" id="CJA41493.1"/>
    </source>
</evidence>
<dbReference type="EnsemblMetazoa" id="CJA41493.1">
    <property type="protein sequence ID" value="CJA41493.1"/>
    <property type="gene ID" value="WBGene00217341"/>
</dbReference>
<keyword evidence="2" id="KW-1185">Reference proteome</keyword>
<dbReference type="AlphaFoldDB" id="A0A8R1EPU7"/>
<reference evidence="2" key="1">
    <citation type="submission" date="2010-08" db="EMBL/GenBank/DDBJ databases">
        <authorList>
            <consortium name="Caenorhabditis japonica Sequencing Consortium"/>
            <person name="Wilson R.K."/>
        </authorList>
    </citation>
    <scope>NUCLEOTIDE SEQUENCE [LARGE SCALE GENOMIC DNA]</scope>
    <source>
        <strain evidence="2">DF5081</strain>
    </source>
</reference>
<proteinExistence type="predicted"/>
<protein>
    <submittedName>
        <fullName evidence="1">Uncharacterized protein</fullName>
    </submittedName>
</protein>
<reference evidence="1" key="2">
    <citation type="submission" date="2022-06" db="UniProtKB">
        <authorList>
            <consortium name="EnsemblMetazoa"/>
        </authorList>
    </citation>
    <scope>IDENTIFICATION</scope>
    <source>
        <strain evidence="1">DF5081</strain>
    </source>
</reference>
<name>A0A8R1EPU7_CAEJA</name>
<evidence type="ECO:0000313" key="2">
    <source>
        <dbReference type="Proteomes" id="UP000005237"/>
    </source>
</evidence>
<sequence>MTRTVHQQLRSSHDLVKKAASMMKKSKRAVVELLPDSPDNAQQDSIDTDKMMTLAAKYNLPLPINVFRHKCNSQIRPLKIEFDNSTNRDLFIRGFNKSIKTAEFFLLPGNHDVAVI</sequence>
<organism evidence="1 2">
    <name type="scientific">Caenorhabditis japonica</name>
    <dbReference type="NCBI Taxonomy" id="281687"/>
    <lineage>
        <taxon>Eukaryota</taxon>
        <taxon>Metazoa</taxon>
        <taxon>Ecdysozoa</taxon>
        <taxon>Nematoda</taxon>
        <taxon>Chromadorea</taxon>
        <taxon>Rhabditida</taxon>
        <taxon>Rhabditina</taxon>
        <taxon>Rhabditomorpha</taxon>
        <taxon>Rhabditoidea</taxon>
        <taxon>Rhabditidae</taxon>
        <taxon>Peloderinae</taxon>
        <taxon>Caenorhabditis</taxon>
    </lineage>
</organism>
<dbReference type="Proteomes" id="UP000005237">
    <property type="component" value="Unassembled WGS sequence"/>
</dbReference>
<accession>A0A8R1EPU7</accession>